<dbReference type="EMBL" id="VSSQ01008818">
    <property type="protein sequence ID" value="MPM39936.1"/>
    <property type="molecule type" value="Genomic_DNA"/>
</dbReference>
<name>A0A644ZGH3_9ZZZZ</name>
<proteinExistence type="predicted"/>
<protein>
    <submittedName>
        <fullName evidence="1">Uncharacterized protein</fullName>
    </submittedName>
</protein>
<gene>
    <name evidence="1" type="ORF">SDC9_86572</name>
</gene>
<organism evidence="1">
    <name type="scientific">bioreactor metagenome</name>
    <dbReference type="NCBI Taxonomy" id="1076179"/>
    <lineage>
        <taxon>unclassified sequences</taxon>
        <taxon>metagenomes</taxon>
        <taxon>ecological metagenomes</taxon>
    </lineage>
</organism>
<sequence>MFNFVTLLKSKAINLLFMKNTIVLFVFAAGLFFSIGGFSQSLRDTIVTRNNDSIVCKITKIADYDIEYVKSAESDAIVYVISKDKVRLLMLRDGTHEVITRDEMEMNAETEILDKRQAIKFHFFSPFNDHLAFTYERSLKMGTNVEATVGLINNSMFDFSMFENYDALTQGAFFKIGPKFNLGNSYYMKGMKYSHPLKGKYFKPELIITSFAVKNINYTYTIWDPYYYNSISQTFKTNVNVNGVALMLNYGNQYILGNIMTFGFNLGVGYSFASAKFSNQELVDFVNQNNNYYSDYYYYSSAYSYANKMYSHTRSGEKSGIAFGANITIGYIFK</sequence>
<evidence type="ECO:0000313" key="1">
    <source>
        <dbReference type="EMBL" id="MPM39936.1"/>
    </source>
</evidence>
<dbReference type="AlphaFoldDB" id="A0A644ZGH3"/>
<reference evidence="1" key="1">
    <citation type="submission" date="2019-08" db="EMBL/GenBank/DDBJ databases">
        <authorList>
            <person name="Kucharzyk K."/>
            <person name="Murdoch R.W."/>
            <person name="Higgins S."/>
            <person name="Loffler F."/>
        </authorList>
    </citation>
    <scope>NUCLEOTIDE SEQUENCE</scope>
</reference>
<accession>A0A644ZGH3</accession>
<comment type="caution">
    <text evidence="1">The sequence shown here is derived from an EMBL/GenBank/DDBJ whole genome shotgun (WGS) entry which is preliminary data.</text>
</comment>